<dbReference type="PANTHER" id="PTHR23504">
    <property type="entry name" value="MAJOR FACILITATOR SUPERFAMILY DOMAIN-CONTAINING PROTEIN 10"/>
    <property type="match status" value="1"/>
</dbReference>
<evidence type="ECO:0000313" key="9">
    <source>
        <dbReference type="Proteomes" id="UP001152885"/>
    </source>
</evidence>
<evidence type="ECO:0000256" key="2">
    <source>
        <dbReference type="ARBA" id="ARBA00022448"/>
    </source>
</evidence>
<keyword evidence="5 6" id="KW-0472">Membrane</keyword>
<feature type="transmembrane region" description="Helical" evidence="6">
    <location>
        <begin position="402"/>
        <end position="421"/>
    </location>
</feature>
<dbReference type="SUPFAM" id="SSF103473">
    <property type="entry name" value="MFS general substrate transporter"/>
    <property type="match status" value="1"/>
</dbReference>
<protein>
    <recommendedName>
        <fullName evidence="7">Major facilitator superfamily (MFS) profile domain-containing protein</fullName>
    </recommendedName>
</protein>
<sequence length="567" mass="63532">MTKPKLTFKEQMKGFPYWQMVIVCIIRIAEPICFTSLFPYVFFMIRDFKIAKNPADIATYSGYLSASFALMQCIFCVQWGKATDKYGRKIILMIGLTGTGISMLIFGFSPNFYVAMFARCLMGSLNGNIAVLRTCIGEIATEKRHQAIAFSTLPLLWNVGSVIGASLGGSKYLTRPKDRSDYDSNDLNDFYNSFMDKFPYALSNIVVATILFASLLMGWLFLEETHEKYKSKKDHGIVIGDFILRRLGFNPPVRPWDKAYKAKPKQTDTDESTPLLEEPLLPSNALDDDNVIDEEASIHSYDGPITRRYSNALIERYNSSTSLNSLTKVNSQQSIKQSFNKEIFTHAVIQTLTINFLLSFHNVIYSEFLPVLLAGSYDPKKLIFPSHIAGGFGYNSDFIGKLLSTTGLIGACGIMFIFPILDRHFKSLGILQTSSVIFPLTYTILPYIIFTKKYDTIFPAWSTKVLLYSLACLNTAFMATGFPTILILIHRAANSKHSAFINATALSLNSLARFIAPVLWGYVIALCDSFEVGQISWMLLGGLSLIGCIFAFSMKDYDDDDADEESK</sequence>
<accession>A0A9W4TW10</accession>
<feature type="transmembrane region" description="Helical" evidence="6">
    <location>
        <begin position="57"/>
        <end position="78"/>
    </location>
</feature>
<feature type="transmembrane region" description="Helical" evidence="6">
    <location>
        <begin position="21"/>
        <end position="45"/>
    </location>
</feature>
<evidence type="ECO:0000256" key="3">
    <source>
        <dbReference type="ARBA" id="ARBA00022692"/>
    </source>
</evidence>
<feature type="transmembrane region" description="Helical" evidence="6">
    <location>
        <begin position="90"/>
        <end position="108"/>
    </location>
</feature>
<name>A0A9W4TW10_9ASCO</name>
<keyword evidence="9" id="KW-1185">Reference proteome</keyword>
<feature type="transmembrane region" description="Helical" evidence="6">
    <location>
        <begin position="428"/>
        <end position="450"/>
    </location>
</feature>
<dbReference type="EMBL" id="CANTUO010000002">
    <property type="protein sequence ID" value="CAI5757589.1"/>
    <property type="molecule type" value="Genomic_DNA"/>
</dbReference>
<dbReference type="GO" id="GO:0022857">
    <property type="term" value="F:transmembrane transporter activity"/>
    <property type="evidence" value="ECO:0007669"/>
    <property type="project" value="InterPro"/>
</dbReference>
<keyword evidence="4 6" id="KW-1133">Transmembrane helix</keyword>
<evidence type="ECO:0000256" key="6">
    <source>
        <dbReference type="SAM" id="Phobius"/>
    </source>
</evidence>
<dbReference type="Pfam" id="PF07690">
    <property type="entry name" value="MFS_1"/>
    <property type="match status" value="1"/>
</dbReference>
<comment type="caution">
    <text evidence="8">The sequence shown here is derived from an EMBL/GenBank/DDBJ whole genome shotgun (WGS) entry which is preliminary data.</text>
</comment>
<evidence type="ECO:0000259" key="7">
    <source>
        <dbReference type="PROSITE" id="PS50850"/>
    </source>
</evidence>
<feature type="domain" description="Major facilitator superfamily (MFS) profile" evidence="7">
    <location>
        <begin position="19"/>
        <end position="559"/>
    </location>
</feature>
<gene>
    <name evidence="8" type="ORF">CANVERA_P2103</name>
</gene>
<evidence type="ECO:0000256" key="1">
    <source>
        <dbReference type="ARBA" id="ARBA00004141"/>
    </source>
</evidence>
<feature type="transmembrane region" description="Helical" evidence="6">
    <location>
        <begin position="114"/>
        <end position="136"/>
    </location>
</feature>
<dbReference type="InterPro" id="IPR011701">
    <property type="entry name" value="MFS"/>
</dbReference>
<dbReference type="AlphaFoldDB" id="A0A9W4TW10"/>
<dbReference type="Gene3D" id="1.20.1250.20">
    <property type="entry name" value="MFS general substrate transporter like domains"/>
    <property type="match status" value="2"/>
</dbReference>
<evidence type="ECO:0000256" key="4">
    <source>
        <dbReference type="ARBA" id="ARBA00022989"/>
    </source>
</evidence>
<reference evidence="8" key="1">
    <citation type="submission" date="2022-12" db="EMBL/GenBank/DDBJ databases">
        <authorList>
            <person name="Brejova B."/>
        </authorList>
    </citation>
    <scope>NUCLEOTIDE SEQUENCE</scope>
</reference>
<evidence type="ECO:0000313" key="8">
    <source>
        <dbReference type="EMBL" id="CAI5757589.1"/>
    </source>
</evidence>
<proteinExistence type="predicted"/>
<comment type="subcellular location">
    <subcellularLocation>
        <location evidence="1">Membrane</location>
        <topology evidence="1">Multi-pass membrane protein</topology>
    </subcellularLocation>
</comment>
<feature type="transmembrane region" description="Helical" evidence="6">
    <location>
        <begin position="343"/>
        <end position="364"/>
    </location>
</feature>
<dbReference type="CDD" id="cd17330">
    <property type="entry name" value="MFS_SLC46_TetA_like"/>
    <property type="match status" value="1"/>
</dbReference>
<dbReference type="OrthoDB" id="10262656at2759"/>
<dbReference type="GO" id="GO:0016020">
    <property type="term" value="C:membrane"/>
    <property type="evidence" value="ECO:0007669"/>
    <property type="project" value="UniProtKB-SubCell"/>
</dbReference>
<organism evidence="8 9">
    <name type="scientific">Candida verbasci</name>
    <dbReference type="NCBI Taxonomy" id="1227364"/>
    <lineage>
        <taxon>Eukaryota</taxon>
        <taxon>Fungi</taxon>
        <taxon>Dikarya</taxon>
        <taxon>Ascomycota</taxon>
        <taxon>Saccharomycotina</taxon>
        <taxon>Pichiomycetes</taxon>
        <taxon>Debaryomycetaceae</taxon>
        <taxon>Candida/Lodderomyces clade</taxon>
        <taxon>Candida</taxon>
    </lineage>
</organism>
<keyword evidence="2" id="KW-0813">Transport</keyword>
<dbReference type="PANTHER" id="PTHR23504:SF15">
    <property type="entry name" value="MAJOR FACILITATOR SUPERFAMILY (MFS) PROFILE DOMAIN-CONTAINING PROTEIN"/>
    <property type="match status" value="1"/>
</dbReference>
<dbReference type="PROSITE" id="PS50850">
    <property type="entry name" value="MFS"/>
    <property type="match status" value="1"/>
</dbReference>
<dbReference type="InterPro" id="IPR036259">
    <property type="entry name" value="MFS_trans_sf"/>
</dbReference>
<keyword evidence="3 6" id="KW-0812">Transmembrane</keyword>
<feature type="transmembrane region" description="Helical" evidence="6">
    <location>
        <begin position="535"/>
        <end position="552"/>
    </location>
</feature>
<feature type="transmembrane region" description="Helical" evidence="6">
    <location>
        <begin position="465"/>
        <end position="488"/>
    </location>
</feature>
<dbReference type="Proteomes" id="UP001152885">
    <property type="component" value="Unassembled WGS sequence"/>
</dbReference>
<feature type="transmembrane region" description="Helical" evidence="6">
    <location>
        <begin position="200"/>
        <end position="222"/>
    </location>
</feature>
<feature type="transmembrane region" description="Helical" evidence="6">
    <location>
        <begin position="148"/>
        <end position="167"/>
    </location>
</feature>
<dbReference type="InterPro" id="IPR020846">
    <property type="entry name" value="MFS_dom"/>
</dbReference>
<evidence type="ECO:0000256" key="5">
    <source>
        <dbReference type="ARBA" id="ARBA00023136"/>
    </source>
</evidence>
<feature type="transmembrane region" description="Helical" evidence="6">
    <location>
        <begin position="500"/>
        <end position="523"/>
    </location>
</feature>